<sequence length="182" mass="20867">KLKYDKPRNKIASRSGKKAGREHLRQALCEGFFCNVARRCSTFGKGFRTMDGHGTTVFIHPSSTLFGCEDQLDWIIFNDIICTSKIYVKTVCPIRYEWIKDLMPRLHEANAYILSGWTREDQLSEENTKSFAACSETNKDKECPGTAQGDHLSLAKRSTSDTIEAARQRYLERKRVRSSLYD</sequence>
<organism evidence="2 3">
    <name type="scientific">Actinia tenebrosa</name>
    <name type="common">Australian red waratah sea anemone</name>
    <dbReference type="NCBI Taxonomy" id="6105"/>
    <lineage>
        <taxon>Eukaryota</taxon>
        <taxon>Metazoa</taxon>
        <taxon>Cnidaria</taxon>
        <taxon>Anthozoa</taxon>
        <taxon>Hexacorallia</taxon>
        <taxon>Actiniaria</taxon>
        <taxon>Actiniidae</taxon>
        <taxon>Actinia</taxon>
    </lineage>
</organism>
<dbReference type="OrthoDB" id="10253254at2759"/>
<dbReference type="Proteomes" id="UP000515163">
    <property type="component" value="Unplaced"/>
</dbReference>
<keyword evidence="3" id="KW-0347">Helicase</keyword>
<evidence type="ECO:0000313" key="3">
    <source>
        <dbReference type="RefSeq" id="XP_031552346.1"/>
    </source>
</evidence>
<dbReference type="KEGG" id="aten:116289540"/>
<dbReference type="InterPro" id="IPR011709">
    <property type="entry name" value="DEAD-box_helicase_OB_fold"/>
</dbReference>
<accession>A0A6P8H9X2</accession>
<dbReference type="AlphaFoldDB" id="A0A6P8H9X2"/>
<keyword evidence="3" id="KW-0547">Nucleotide-binding</keyword>
<feature type="non-terminal residue" evidence="3">
    <location>
        <position position="1"/>
    </location>
</feature>
<keyword evidence="3" id="KW-0378">Hydrolase</keyword>
<gene>
    <name evidence="3" type="primary">LOC116289540</name>
</gene>
<keyword evidence="3" id="KW-0067">ATP-binding</keyword>
<dbReference type="GO" id="GO:0004386">
    <property type="term" value="F:helicase activity"/>
    <property type="evidence" value="ECO:0007669"/>
    <property type="project" value="UniProtKB-KW"/>
</dbReference>
<evidence type="ECO:0000313" key="2">
    <source>
        <dbReference type="Proteomes" id="UP000515163"/>
    </source>
</evidence>
<dbReference type="InParanoid" id="A0A6P8H9X2"/>
<dbReference type="GeneID" id="116289540"/>
<dbReference type="RefSeq" id="XP_031552346.1">
    <property type="nucleotide sequence ID" value="XM_031696486.1"/>
</dbReference>
<keyword evidence="2" id="KW-1185">Reference proteome</keyword>
<name>A0A6P8H9X2_ACTTE</name>
<feature type="domain" description="DEAD-box helicase OB fold" evidence="1">
    <location>
        <begin position="24"/>
        <end position="104"/>
    </location>
</feature>
<reference evidence="3" key="1">
    <citation type="submission" date="2025-08" db="UniProtKB">
        <authorList>
            <consortium name="RefSeq"/>
        </authorList>
    </citation>
    <scope>IDENTIFICATION</scope>
    <source>
        <tissue evidence="3">Tentacle</tissue>
    </source>
</reference>
<evidence type="ECO:0000259" key="1">
    <source>
        <dbReference type="Pfam" id="PF07717"/>
    </source>
</evidence>
<proteinExistence type="predicted"/>
<dbReference type="Pfam" id="PF07717">
    <property type="entry name" value="OB_NTP_bind"/>
    <property type="match status" value="1"/>
</dbReference>
<protein>
    <submittedName>
        <fullName evidence="3">Probable ATP-dependent RNA helicase DHX40</fullName>
    </submittedName>
</protein>